<dbReference type="FunFam" id="3.40.50.720:FF:000060">
    <property type="entry name" value="Malic enzyme"/>
    <property type="match status" value="1"/>
</dbReference>
<dbReference type="Pfam" id="PF00390">
    <property type="entry name" value="malic"/>
    <property type="match status" value="1"/>
</dbReference>
<dbReference type="PRINTS" id="PR00072">
    <property type="entry name" value="MALOXRDTASE"/>
</dbReference>
<evidence type="ECO:0000313" key="12">
    <source>
        <dbReference type="EMBL" id="KAB7662459.1"/>
    </source>
</evidence>
<evidence type="ECO:0000256" key="9">
    <source>
        <dbReference type="RuleBase" id="RU003427"/>
    </source>
</evidence>
<sequence length="539" mass="59762">MTQCCKHTGAAVFHCPLTNKGVAFTEKEREELGLSGLLPTAVSTNDQQVERMHEILDRFEKPIDKALVLDSLHATDEDLYFRLLTRYTAEYMPVVYTPTVGEYCQRFSHIFRYPRGLFISYQHAGHVRDVIERAPNKEVDVIVVTDGERILGIGDQGINGMGIPIGKLSLYTACAGIDPAKTLPVVLDVGTNREEYLNDPLYLGLRKPRSRGPEYRALVDEFITEARRRWPNVLIQFEDFGNQNAFKLLADYQEKILCFNDDIQGTASVVVSGLYSAMRIKKEKLTDQMFLFFGAGEAACGIANLIADALVSEGLSREEALKHCALFDSKGLVTKSRMDELAAHKKPFAHDYAKCTDFVEAIKMIKPTGIIGVAAQPRTFTTEVLEEMARLNERPIIFALSNPTSRAECTAEEAYRVTKGKALYASGSPFAPVEYEGKTFVPRQGNNSYVFPALGLGAVFSRSKWMPDGMFLVAAKKLAELVTDADLEQGSLYPSLDDIRPVSVKIGAAVAAYAYDNGLAGNERPADLEKAVEAFMYRP</sequence>
<evidence type="ECO:0000256" key="3">
    <source>
        <dbReference type="ARBA" id="ARBA00022723"/>
    </source>
</evidence>
<feature type="binding site" evidence="8">
    <location>
        <position position="238"/>
    </location>
    <ligand>
        <name>a divalent metal cation</name>
        <dbReference type="ChEBI" id="CHEBI:60240"/>
    </ligand>
</feature>
<dbReference type="GO" id="GO:0006108">
    <property type="term" value="P:malate metabolic process"/>
    <property type="evidence" value="ECO:0007669"/>
    <property type="project" value="TreeGrafter"/>
</dbReference>
<evidence type="ECO:0000259" key="10">
    <source>
        <dbReference type="SMART" id="SM00919"/>
    </source>
</evidence>
<feature type="binding site" evidence="7">
    <location>
        <position position="149"/>
    </location>
    <ligand>
        <name>(S)-malate</name>
        <dbReference type="ChEBI" id="CHEBI:15589"/>
    </ligand>
</feature>
<feature type="domain" description="Malic enzyme NAD-binding" evidence="10">
    <location>
        <begin position="263"/>
        <end position="515"/>
    </location>
</feature>
<dbReference type="InterPro" id="IPR036291">
    <property type="entry name" value="NAD(P)-bd_dom_sf"/>
</dbReference>
<dbReference type="Gene3D" id="3.40.50.720">
    <property type="entry name" value="NAD(P)-binding Rossmann-like Domain"/>
    <property type="match status" value="1"/>
</dbReference>
<protein>
    <submittedName>
        <fullName evidence="12">NAD-dependent malic enzyme</fullName>
    </submittedName>
</protein>
<dbReference type="Proteomes" id="UP000430564">
    <property type="component" value="Unassembled WGS sequence"/>
</dbReference>
<organism evidence="12 13">
    <name type="scientific">Sutterella seckii</name>
    <dbReference type="NCBI Taxonomy" id="1944635"/>
    <lineage>
        <taxon>Bacteria</taxon>
        <taxon>Pseudomonadati</taxon>
        <taxon>Pseudomonadota</taxon>
        <taxon>Betaproteobacteria</taxon>
        <taxon>Burkholderiales</taxon>
        <taxon>Sutterellaceae</taxon>
        <taxon>Sutterella</taxon>
    </lineage>
</organism>
<dbReference type="InterPro" id="IPR037062">
    <property type="entry name" value="Malic_N_dom_sf"/>
</dbReference>
<feature type="active site" description="Proton acceptor" evidence="6">
    <location>
        <position position="167"/>
    </location>
</feature>
<dbReference type="GO" id="GO:0046872">
    <property type="term" value="F:metal ion binding"/>
    <property type="evidence" value="ECO:0007669"/>
    <property type="project" value="UniProtKB-KW"/>
</dbReference>
<evidence type="ECO:0000259" key="11">
    <source>
        <dbReference type="SMART" id="SM01274"/>
    </source>
</evidence>
<evidence type="ECO:0000256" key="5">
    <source>
        <dbReference type="ARBA" id="ARBA00023027"/>
    </source>
</evidence>
<dbReference type="SUPFAM" id="SSF53223">
    <property type="entry name" value="Aminoacid dehydrogenase-like, N-terminal domain"/>
    <property type="match status" value="1"/>
</dbReference>
<feature type="binding site" evidence="8">
    <location>
        <position position="239"/>
    </location>
    <ligand>
        <name>a divalent metal cation</name>
        <dbReference type="ChEBI" id="CHEBI:60240"/>
    </ligand>
</feature>
<keyword evidence="4" id="KW-0560">Oxidoreductase</keyword>
<evidence type="ECO:0000256" key="4">
    <source>
        <dbReference type="ARBA" id="ARBA00023002"/>
    </source>
</evidence>
<comment type="similarity">
    <text evidence="2 9">Belongs to the malic enzymes family.</text>
</comment>
<dbReference type="CDD" id="cd05312">
    <property type="entry name" value="NAD_bind_1_malic_enz"/>
    <property type="match status" value="1"/>
</dbReference>
<dbReference type="SUPFAM" id="SSF51735">
    <property type="entry name" value="NAD(P)-binding Rossmann-fold domains"/>
    <property type="match status" value="1"/>
</dbReference>
<dbReference type="PROSITE" id="PS00331">
    <property type="entry name" value="MALIC_ENZYMES"/>
    <property type="match status" value="1"/>
</dbReference>
<feature type="binding site" evidence="7">
    <location>
        <position position="446"/>
    </location>
    <ligand>
        <name>(S)-malate</name>
        <dbReference type="ChEBI" id="CHEBI:15589"/>
    </ligand>
</feature>
<dbReference type="GO" id="GO:0051287">
    <property type="term" value="F:NAD binding"/>
    <property type="evidence" value="ECO:0007669"/>
    <property type="project" value="InterPro"/>
</dbReference>
<dbReference type="FunFam" id="3.40.50.10380:FF:000001">
    <property type="entry name" value="NAD-dependent malic enzyme"/>
    <property type="match status" value="1"/>
</dbReference>
<name>A0A6I1EU80_9BURK</name>
<dbReference type="NCBIfam" id="NF010052">
    <property type="entry name" value="PRK13529.1"/>
    <property type="match status" value="1"/>
</dbReference>
<dbReference type="AlphaFoldDB" id="A0A6I1EU80"/>
<dbReference type="EMBL" id="WEHX01000007">
    <property type="protein sequence ID" value="KAB7662459.1"/>
    <property type="molecule type" value="Genomic_DNA"/>
</dbReference>
<feature type="active site" description="Proton donor" evidence="6">
    <location>
        <position position="96"/>
    </location>
</feature>
<dbReference type="SMART" id="SM01274">
    <property type="entry name" value="malic"/>
    <property type="match status" value="1"/>
</dbReference>
<dbReference type="InterPro" id="IPR001891">
    <property type="entry name" value="Malic_OxRdtase"/>
</dbReference>
<dbReference type="InterPro" id="IPR015884">
    <property type="entry name" value="Malic_enzyme_CS"/>
</dbReference>
<comment type="cofactor">
    <cofactor evidence="8">
        <name>Mg(2+)</name>
        <dbReference type="ChEBI" id="CHEBI:18420"/>
    </cofactor>
    <cofactor evidence="8">
        <name>Mn(2+)</name>
        <dbReference type="ChEBI" id="CHEBI:29035"/>
    </cofactor>
    <text evidence="8">Divalent metal cations. Prefers magnesium or manganese.</text>
</comment>
<dbReference type="OrthoDB" id="3314528at2"/>
<dbReference type="SMART" id="SM00919">
    <property type="entry name" value="Malic_M"/>
    <property type="match status" value="1"/>
</dbReference>
<dbReference type="InterPro" id="IPR012301">
    <property type="entry name" value="Malic_N_dom"/>
</dbReference>
<evidence type="ECO:0000313" key="13">
    <source>
        <dbReference type="Proteomes" id="UP000430564"/>
    </source>
</evidence>
<feature type="binding site" evidence="8">
    <location>
        <position position="262"/>
    </location>
    <ligand>
        <name>a divalent metal cation</name>
        <dbReference type="ChEBI" id="CHEBI:60240"/>
    </ligand>
</feature>
<gene>
    <name evidence="12" type="ORF">GBM95_02490</name>
</gene>
<dbReference type="GO" id="GO:0004473">
    <property type="term" value="F:malate dehydrogenase (decarboxylating) (NADP+) activity"/>
    <property type="evidence" value="ECO:0007669"/>
    <property type="project" value="TreeGrafter"/>
</dbReference>
<feature type="binding site" evidence="7">
    <location>
        <position position="402"/>
    </location>
    <ligand>
        <name>(S)-malate</name>
        <dbReference type="ChEBI" id="CHEBI:15589"/>
    </ligand>
</feature>
<dbReference type="PANTHER" id="PTHR23406:SF90">
    <property type="entry name" value="MALIC ENZYME-RELATED"/>
    <property type="match status" value="1"/>
</dbReference>
<evidence type="ECO:0000256" key="8">
    <source>
        <dbReference type="PIRSR" id="PIRSR000106-3"/>
    </source>
</evidence>
<comment type="caution">
    <text evidence="12">The sequence shown here is derived from an EMBL/GenBank/DDBJ whole genome shotgun (WGS) entry which is preliminary data.</text>
</comment>
<evidence type="ECO:0000256" key="6">
    <source>
        <dbReference type="PIRSR" id="PIRSR000106-1"/>
    </source>
</evidence>
<dbReference type="InterPro" id="IPR046346">
    <property type="entry name" value="Aminoacid_DH-like_N_sf"/>
</dbReference>
<evidence type="ECO:0000256" key="7">
    <source>
        <dbReference type="PIRSR" id="PIRSR000106-2"/>
    </source>
</evidence>
<accession>A0A6I1EU80</accession>
<dbReference type="Gene3D" id="3.40.50.10380">
    <property type="entry name" value="Malic enzyme, N-terminal domain"/>
    <property type="match status" value="1"/>
</dbReference>
<reference evidence="12 13" key="1">
    <citation type="submission" date="2019-10" db="EMBL/GenBank/DDBJ databases">
        <title>Genome diversity of Sutterella seckii.</title>
        <authorList>
            <person name="Chaplin A.V."/>
            <person name="Sokolova S.R."/>
            <person name="Mosin K.A."/>
            <person name="Ivanova E.L."/>
            <person name="Kochetkova T.O."/>
            <person name="Goltsov A.Y."/>
            <person name="Trofimov D.Y."/>
            <person name="Efimov B.A."/>
        </authorList>
    </citation>
    <scope>NUCLEOTIDE SEQUENCE [LARGE SCALE GENOMIC DNA]</scope>
    <source>
        <strain evidence="12 13">ASD393</strain>
    </source>
</reference>
<keyword evidence="3 8" id="KW-0479">Metal-binding</keyword>
<dbReference type="Pfam" id="PF03949">
    <property type="entry name" value="Malic_M"/>
    <property type="match status" value="1"/>
</dbReference>
<proteinExistence type="inferred from homology"/>
<feature type="domain" description="Malic enzyme N-terminal" evidence="11">
    <location>
        <begin position="73"/>
        <end position="253"/>
    </location>
</feature>
<evidence type="ECO:0000256" key="2">
    <source>
        <dbReference type="ARBA" id="ARBA00008785"/>
    </source>
</evidence>
<evidence type="ECO:0000256" key="1">
    <source>
        <dbReference type="ARBA" id="ARBA00001936"/>
    </source>
</evidence>
<dbReference type="InterPro" id="IPR012302">
    <property type="entry name" value="Malic_NAD-bd"/>
</dbReference>
<comment type="cofactor">
    <cofactor evidence="1">
        <name>Mn(2+)</name>
        <dbReference type="ChEBI" id="CHEBI:29035"/>
    </cofactor>
</comment>
<dbReference type="RefSeq" id="WP_152157637.1">
    <property type="nucleotide sequence ID" value="NZ_WEHX01000007.1"/>
</dbReference>
<dbReference type="PANTHER" id="PTHR23406">
    <property type="entry name" value="MALIC ENZYME-RELATED"/>
    <property type="match status" value="1"/>
</dbReference>
<keyword evidence="5" id="KW-0520">NAD</keyword>
<dbReference type="PIRSF" id="PIRSF000106">
    <property type="entry name" value="ME"/>
    <property type="match status" value="1"/>
</dbReference>